<evidence type="ECO:0000313" key="3">
    <source>
        <dbReference type="Proteomes" id="UP000317366"/>
    </source>
</evidence>
<evidence type="ECO:0000259" key="1">
    <source>
        <dbReference type="SMART" id="SM01126"/>
    </source>
</evidence>
<name>A0A538TLB9_UNCEI</name>
<dbReference type="AlphaFoldDB" id="A0A538TLB9"/>
<comment type="caution">
    <text evidence="2">The sequence shown here is derived from an EMBL/GenBank/DDBJ whole genome shotgun (WGS) entry which is preliminary data.</text>
</comment>
<feature type="domain" description="ISXO2-like transposase" evidence="1">
    <location>
        <begin position="135"/>
        <end position="281"/>
    </location>
</feature>
<dbReference type="SMART" id="SM01126">
    <property type="entry name" value="DDE_Tnp_IS1595"/>
    <property type="match status" value="1"/>
</dbReference>
<dbReference type="Pfam" id="PF12762">
    <property type="entry name" value="DDE_Tnp_IS1595"/>
    <property type="match status" value="1"/>
</dbReference>
<gene>
    <name evidence="2" type="ORF">E6K77_03900</name>
</gene>
<dbReference type="Pfam" id="PF12760">
    <property type="entry name" value="Zn_ribbon_IS1595"/>
    <property type="match status" value="1"/>
</dbReference>
<evidence type="ECO:0000313" key="2">
    <source>
        <dbReference type="EMBL" id="TMQ64408.1"/>
    </source>
</evidence>
<dbReference type="InterPro" id="IPR024445">
    <property type="entry name" value="Tnp_ISXO2-like"/>
</dbReference>
<reference evidence="2 3" key="1">
    <citation type="journal article" date="2019" name="Nat. Microbiol.">
        <title>Mediterranean grassland soil C-N compound turnover is dependent on rainfall and depth, and is mediated by genomically divergent microorganisms.</title>
        <authorList>
            <person name="Diamond S."/>
            <person name="Andeer P.F."/>
            <person name="Li Z."/>
            <person name="Crits-Christoph A."/>
            <person name="Burstein D."/>
            <person name="Anantharaman K."/>
            <person name="Lane K.R."/>
            <person name="Thomas B.C."/>
            <person name="Pan C."/>
            <person name="Northen T.R."/>
            <person name="Banfield J.F."/>
        </authorList>
    </citation>
    <scope>NUCLEOTIDE SEQUENCE [LARGE SCALE GENOMIC DNA]</scope>
    <source>
        <strain evidence="2">WS_7</strain>
    </source>
</reference>
<sequence>MNEQTKELPKACSDETAAAEFLERQRWGPDPYCPRCESRRVHQLRQRGNGARSKRFLWYCEICQRQFTVRIGTVLEDSRIALRHWCYAFWAACASKKGVSALQIHRMTGVSYKSALFLMHRIRFALADDPITPARMEGTIEVDEAYIGGKPRHKGPRSKRGMGTDKQPIIALLQRGGDVRAYVPVGVTARNIGRIIHENINPARARLITDESWAYTKIGRRFFGGHDTVNHGRKEYVRGDVTTNRVEGFFSLIKRGMYGTFHAVSRKHLHRYLAEFAYRYNTRKMNDGDRVTLAVKSAVGKRLRYREP</sequence>
<organism evidence="2 3">
    <name type="scientific">Eiseniibacteriota bacterium</name>
    <dbReference type="NCBI Taxonomy" id="2212470"/>
    <lineage>
        <taxon>Bacteria</taxon>
        <taxon>Candidatus Eiseniibacteriota</taxon>
    </lineage>
</organism>
<accession>A0A538TLB9</accession>
<dbReference type="Proteomes" id="UP000317366">
    <property type="component" value="Unassembled WGS sequence"/>
</dbReference>
<dbReference type="NCBIfam" id="NF033547">
    <property type="entry name" value="transpos_IS1595"/>
    <property type="match status" value="1"/>
</dbReference>
<dbReference type="EMBL" id="VBOX01000038">
    <property type="protein sequence ID" value="TMQ64408.1"/>
    <property type="molecule type" value="Genomic_DNA"/>
</dbReference>
<dbReference type="InterPro" id="IPR024442">
    <property type="entry name" value="Transposase_Zn_ribbon"/>
</dbReference>
<protein>
    <submittedName>
        <fullName evidence="2">IS1595 family transposase</fullName>
    </submittedName>
</protein>
<proteinExistence type="predicted"/>